<gene>
    <name evidence="1" type="ORF">MTR67_046792</name>
</gene>
<proteinExistence type="predicted"/>
<sequence length="42" mass="5204">MKLQQDLNLKSMEEKKEIFMVIKVWMIVYQRVYDDRLLLVDT</sequence>
<evidence type="ECO:0000313" key="1">
    <source>
        <dbReference type="EMBL" id="WMV53407.1"/>
    </source>
</evidence>
<dbReference type="AlphaFoldDB" id="A0AAF0UVG3"/>
<organism evidence="1 2">
    <name type="scientific">Solanum verrucosum</name>
    <dbReference type="NCBI Taxonomy" id="315347"/>
    <lineage>
        <taxon>Eukaryota</taxon>
        <taxon>Viridiplantae</taxon>
        <taxon>Streptophyta</taxon>
        <taxon>Embryophyta</taxon>
        <taxon>Tracheophyta</taxon>
        <taxon>Spermatophyta</taxon>
        <taxon>Magnoliopsida</taxon>
        <taxon>eudicotyledons</taxon>
        <taxon>Gunneridae</taxon>
        <taxon>Pentapetalae</taxon>
        <taxon>asterids</taxon>
        <taxon>lamiids</taxon>
        <taxon>Solanales</taxon>
        <taxon>Solanaceae</taxon>
        <taxon>Solanoideae</taxon>
        <taxon>Solaneae</taxon>
        <taxon>Solanum</taxon>
    </lineage>
</organism>
<protein>
    <submittedName>
        <fullName evidence="1">Uncharacterized protein</fullName>
    </submittedName>
</protein>
<accession>A0AAF0UVG3</accession>
<dbReference type="Proteomes" id="UP001234989">
    <property type="component" value="Chromosome 11"/>
</dbReference>
<dbReference type="EMBL" id="CP133622">
    <property type="protein sequence ID" value="WMV53407.1"/>
    <property type="molecule type" value="Genomic_DNA"/>
</dbReference>
<name>A0AAF0UVG3_SOLVR</name>
<keyword evidence="2" id="KW-1185">Reference proteome</keyword>
<evidence type="ECO:0000313" key="2">
    <source>
        <dbReference type="Proteomes" id="UP001234989"/>
    </source>
</evidence>
<reference evidence="1" key="1">
    <citation type="submission" date="2023-08" db="EMBL/GenBank/DDBJ databases">
        <title>A de novo genome assembly of Solanum verrucosum Schlechtendal, a Mexican diploid species geographically isolated from the other diploid A-genome species in potato relatives.</title>
        <authorList>
            <person name="Hosaka K."/>
        </authorList>
    </citation>
    <scope>NUCLEOTIDE SEQUENCE</scope>
    <source>
        <tissue evidence="1">Young leaves</tissue>
    </source>
</reference>